<proteinExistence type="predicted"/>
<keyword evidence="2" id="KW-1185">Reference proteome</keyword>
<organism evidence="1 2">
    <name type="scientific">Sodiomyces alkalinus (strain CBS 110278 / VKM F-3762 / F11)</name>
    <name type="common">Alkaliphilic filamentous fungus</name>
    <dbReference type="NCBI Taxonomy" id="1314773"/>
    <lineage>
        <taxon>Eukaryota</taxon>
        <taxon>Fungi</taxon>
        <taxon>Dikarya</taxon>
        <taxon>Ascomycota</taxon>
        <taxon>Pezizomycotina</taxon>
        <taxon>Sordariomycetes</taxon>
        <taxon>Hypocreomycetidae</taxon>
        <taxon>Glomerellales</taxon>
        <taxon>Plectosphaerellaceae</taxon>
        <taxon>Sodiomyces</taxon>
    </lineage>
</organism>
<protein>
    <submittedName>
        <fullName evidence="1">Uncharacterized protein</fullName>
    </submittedName>
</protein>
<gene>
    <name evidence="1" type="ORF">SODALDRAFT_374618</name>
</gene>
<evidence type="ECO:0000313" key="1">
    <source>
        <dbReference type="EMBL" id="ROT42265.1"/>
    </source>
</evidence>
<name>A0A3N2Q6L9_SODAK</name>
<accession>A0A3N2Q6L9</accession>
<dbReference type="AlphaFoldDB" id="A0A3N2Q6L9"/>
<reference evidence="1 2" key="1">
    <citation type="journal article" date="2018" name="Mol. Ecol.">
        <title>The obligate alkalophilic soda-lake fungus Sodiomyces alkalinus has shifted to a protein diet.</title>
        <authorList>
            <person name="Grum-Grzhimaylo A.A."/>
            <person name="Falkoski D.L."/>
            <person name="van den Heuvel J."/>
            <person name="Valero-Jimenez C.A."/>
            <person name="Min B."/>
            <person name="Choi I.G."/>
            <person name="Lipzen A."/>
            <person name="Daum C.G."/>
            <person name="Aanen D.K."/>
            <person name="Tsang A."/>
            <person name="Henrissat B."/>
            <person name="Bilanenko E.N."/>
            <person name="de Vries R.P."/>
            <person name="van Kan J.A.L."/>
            <person name="Grigoriev I.V."/>
            <person name="Debets A.J.M."/>
        </authorList>
    </citation>
    <scope>NUCLEOTIDE SEQUENCE [LARGE SCALE GENOMIC DNA]</scope>
    <source>
        <strain evidence="1 2">F11</strain>
    </source>
</reference>
<dbReference type="EMBL" id="ML119051">
    <property type="protein sequence ID" value="ROT42265.1"/>
    <property type="molecule type" value="Genomic_DNA"/>
</dbReference>
<evidence type="ECO:0000313" key="2">
    <source>
        <dbReference type="Proteomes" id="UP000272025"/>
    </source>
</evidence>
<sequence length="165" mass="18316">MFYAFLTKVAAKPLVVVRRINSWNRIERLMFVSGVSGDDREDSNDGIIPVIVASSQHLLNSVTLQSSKRPFLFRVFSIADHDHGLGGARKARDGSLVGSRLHPHQRVLHANTASIQTRVSEDDSVQSDPVESEQCLRNAFAVLSYPSYGFSVAGNWVQPIDHQDE</sequence>
<dbReference type="GeneID" id="39583166"/>
<dbReference type="RefSeq" id="XP_028470071.1">
    <property type="nucleotide sequence ID" value="XM_028614688.1"/>
</dbReference>
<dbReference type="Proteomes" id="UP000272025">
    <property type="component" value="Unassembled WGS sequence"/>
</dbReference>